<dbReference type="GO" id="GO:0032040">
    <property type="term" value="C:small-subunit processome"/>
    <property type="evidence" value="ECO:0007669"/>
    <property type="project" value="UniProtKB-UniRule"/>
</dbReference>
<evidence type="ECO:0000313" key="9">
    <source>
        <dbReference type="Proteomes" id="UP001472866"/>
    </source>
</evidence>
<dbReference type="PANTHER" id="PTHR12838">
    <property type="entry name" value="U3 SMALL NUCLEOLAR RNA-ASSOCIATED PROTEIN 11"/>
    <property type="match status" value="1"/>
</dbReference>
<sequence length="247" mass="29194">MSSSTYKKAIQGRTHKERSQPSDRKKLGFLEKHKDYVLRARDFHKKEKALQILREKAEFRNKDEFYFGMERSRTVGGVHVGDLDRSEYTQEQIMLMKTQDKKYVEMKAQVERNRCDRLRATLHNLGEAPANKHIVFVDGEAQKKDFDASEYFDTPQDYLDRSFHRPRRSQLEAGPAPKLSKTQRRRKAAAYKELEQRERRRDELEGAALRMSVEKEAMGKGRKRRIQKASQNRAGAPVYRFKKERKK</sequence>
<organism evidence="7">
    <name type="scientific">Chloropicon roscoffensis</name>
    <dbReference type="NCBI Taxonomy" id="1461544"/>
    <lineage>
        <taxon>Eukaryota</taxon>
        <taxon>Viridiplantae</taxon>
        <taxon>Chlorophyta</taxon>
        <taxon>Chloropicophyceae</taxon>
        <taxon>Chloropicales</taxon>
        <taxon>Chloropicaceae</taxon>
        <taxon>Chloropicon</taxon>
    </lineage>
</organism>
<dbReference type="GO" id="GO:0006364">
    <property type="term" value="P:rRNA processing"/>
    <property type="evidence" value="ECO:0007669"/>
    <property type="project" value="UniProtKB-UniRule"/>
</dbReference>
<dbReference type="PIRSF" id="PIRSF015952">
    <property type="entry name" value="U3snoRNP11"/>
    <property type="match status" value="1"/>
</dbReference>
<feature type="region of interest" description="Disordered" evidence="6">
    <location>
        <begin position="1"/>
        <end position="26"/>
    </location>
</feature>
<evidence type="ECO:0000256" key="5">
    <source>
        <dbReference type="PIRNR" id="PIRNR015952"/>
    </source>
</evidence>
<dbReference type="AlphaFoldDB" id="A0A7S3FP96"/>
<evidence type="ECO:0000313" key="8">
    <source>
        <dbReference type="EMBL" id="WZN60940.1"/>
    </source>
</evidence>
<comment type="function">
    <text evidence="5">Involved in nucleolar processing of pre-18S ribosomal RNA.</text>
</comment>
<keyword evidence="9" id="KW-1185">Reference proteome</keyword>
<dbReference type="PANTHER" id="PTHR12838:SF0">
    <property type="entry name" value="U3 SMALL NUCLEOLAR RNA-ASSOCIATED PROTEIN 11-RELATED"/>
    <property type="match status" value="1"/>
</dbReference>
<comment type="subunit">
    <text evidence="5">Component of the ribosomal small subunit (SSU) processome.</text>
</comment>
<reference evidence="8 9" key="2">
    <citation type="submission" date="2024-03" db="EMBL/GenBank/DDBJ databases">
        <title>Complete genome sequence of the green alga Chloropicon roscoffensis RCC1871.</title>
        <authorList>
            <person name="Lemieux C."/>
            <person name="Pombert J.-F."/>
            <person name="Otis C."/>
            <person name="Turmel M."/>
        </authorList>
    </citation>
    <scope>NUCLEOTIDE SEQUENCE [LARGE SCALE GENOMIC DNA]</scope>
    <source>
        <strain evidence="8 9">RCC1871</strain>
    </source>
</reference>
<evidence type="ECO:0000256" key="1">
    <source>
        <dbReference type="ARBA" id="ARBA00004604"/>
    </source>
</evidence>
<reference evidence="7" key="1">
    <citation type="submission" date="2021-01" db="EMBL/GenBank/DDBJ databases">
        <authorList>
            <person name="Corre E."/>
            <person name="Pelletier E."/>
            <person name="Niang G."/>
            <person name="Scheremetjew M."/>
            <person name="Finn R."/>
            <person name="Kale V."/>
            <person name="Holt S."/>
            <person name="Cochrane G."/>
            <person name="Meng A."/>
            <person name="Brown T."/>
            <person name="Cohen L."/>
        </authorList>
    </citation>
    <scope>NUCLEOTIDE SEQUENCE</scope>
    <source>
        <strain evidence="7">RCC1871</strain>
    </source>
</reference>
<gene>
    <name evidence="7" type="ORF">CROS1456_LOCUS4551</name>
    <name evidence="8" type="ORF">HKI87_03g24740</name>
</gene>
<protein>
    <recommendedName>
        <fullName evidence="5">U3 small nucleolar RNA-associated protein 11</fullName>
        <shortName evidence="5">U3 snoRNA-associated protein 11</shortName>
    </recommendedName>
</protein>
<comment type="similarity">
    <text evidence="2 5">Belongs to the UTP11 family.</text>
</comment>
<dbReference type="EMBL" id="HBHZ01005872">
    <property type="protein sequence ID" value="CAE0191461.1"/>
    <property type="molecule type" value="Transcribed_RNA"/>
</dbReference>
<feature type="region of interest" description="Disordered" evidence="6">
    <location>
        <begin position="162"/>
        <end position="247"/>
    </location>
</feature>
<proteinExistence type="inferred from homology"/>
<evidence type="ECO:0000256" key="3">
    <source>
        <dbReference type="ARBA" id="ARBA00022552"/>
    </source>
</evidence>
<comment type="subcellular location">
    <subcellularLocation>
        <location evidence="1 5">Nucleus</location>
        <location evidence="1 5">Nucleolus</location>
    </subcellularLocation>
</comment>
<name>A0A7S3FP96_9CHLO</name>
<dbReference type="EMBL" id="CP151503">
    <property type="protein sequence ID" value="WZN60940.1"/>
    <property type="molecule type" value="Genomic_DNA"/>
</dbReference>
<accession>A0A7S3FP96</accession>
<feature type="compositionally biased region" description="Basic and acidic residues" evidence="6">
    <location>
        <begin position="17"/>
        <end position="26"/>
    </location>
</feature>
<evidence type="ECO:0000256" key="2">
    <source>
        <dbReference type="ARBA" id="ARBA00008105"/>
    </source>
</evidence>
<evidence type="ECO:0000256" key="6">
    <source>
        <dbReference type="SAM" id="MobiDB-lite"/>
    </source>
</evidence>
<dbReference type="InterPro" id="IPR007144">
    <property type="entry name" value="SSU_processome_Utp11"/>
</dbReference>
<feature type="compositionally biased region" description="Basic and acidic residues" evidence="6">
    <location>
        <begin position="190"/>
        <end position="204"/>
    </location>
</feature>
<dbReference type="Proteomes" id="UP001472866">
    <property type="component" value="Chromosome 03"/>
</dbReference>
<evidence type="ECO:0000256" key="4">
    <source>
        <dbReference type="ARBA" id="ARBA00023242"/>
    </source>
</evidence>
<keyword evidence="4 5" id="KW-0539">Nucleus</keyword>
<evidence type="ECO:0000313" key="7">
    <source>
        <dbReference type="EMBL" id="CAE0191461.1"/>
    </source>
</evidence>
<dbReference type="Pfam" id="PF03998">
    <property type="entry name" value="Utp11"/>
    <property type="match status" value="1"/>
</dbReference>
<keyword evidence="3 5" id="KW-0698">rRNA processing</keyword>